<dbReference type="EMBL" id="CP072943">
    <property type="protein sequence ID" value="QTX32737.1"/>
    <property type="molecule type" value="Genomic_DNA"/>
</dbReference>
<dbReference type="GO" id="GO:0003677">
    <property type="term" value="F:DNA binding"/>
    <property type="evidence" value="ECO:0007669"/>
    <property type="project" value="UniProtKB-KW"/>
</dbReference>
<evidence type="ECO:0000256" key="2">
    <source>
        <dbReference type="ARBA" id="ARBA00023015"/>
    </source>
</evidence>
<dbReference type="Pfam" id="PF03466">
    <property type="entry name" value="LysR_substrate"/>
    <property type="match status" value="1"/>
</dbReference>
<accession>A0A9Q7ANK9</accession>
<proteinExistence type="inferred from homology"/>
<organism evidence="6 7">
    <name type="scientific">Aminithiophilus ramosus</name>
    <dbReference type="NCBI Taxonomy" id="3029084"/>
    <lineage>
        <taxon>Bacteria</taxon>
        <taxon>Thermotogati</taxon>
        <taxon>Synergistota</taxon>
        <taxon>Synergistia</taxon>
        <taxon>Synergistales</taxon>
        <taxon>Aminithiophilaceae</taxon>
        <taxon>Aminithiophilus</taxon>
    </lineage>
</organism>
<dbReference type="InterPro" id="IPR050950">
    <property type="entry name" value="HTH-type_LysR_regulators"/>
</dbReference>
<dbReference type="GO" id="GO:0005829">
    <property type="term" value="C:cytosol"/>
    <property type="evidence" value="ECO:0007669"/>
    <property type="project" value="TreeGrafter"/>
</dbReference>
<name>A0A9Q7ANK9_9BACT</name>
<dbReference type="RefSeq" id="WP_274373990.1">
    <property type="nucleotide sequence ID" value="NZ_CP072943.1"/>
</dbReference>
<evidence type="ECO:0000313" key="6">
    <source>
        <dbReference type="EMBL" id="QTX32737.1"/>
    </source>
</evidence>
<evidence type="ECO:0000259" key="5">
    <source>
        <dbReference type="PROSITE" id="PS50931"/>
    </source>
</evidence>
<gene>
    <name evidence="6" type="ORF">KAR29_02030</name>
</gene>
<dbReference type="Proteomes" id="UP000671879">
    <property type="component" value="Chromosome"/>
</dbReference>
<dbReference type="InterPro" id="IPR036390">
    <property type="entry name" value="WH_DNA-bd_sf"/>
</dbReference>
<evidence type="ECO:0000256" key="4">
    <source>
        <dbReference type="ARBA" id="ARBA00023163"/>
    </source>
</evidence>
<dbReference type="KEGG" id="aram:KAR29_02030"/>
<dbReference type="GO" id="GO:0003700">
    <property type="term" value="F:DNA-binding transcription factor activity"/>
    <property type="evidence" value="ECO:0007669"/>
    <property type="project" value="InterPro"/>
</dbReference>
<keyword evidence="7" id="KW-1185">Reference proteome</keyword>
<dbReference type="Gene3D" id="1.10.10.10">
    <property type="entry name" value="Winged helix-like DNA-binding domain superfamily/Winged helix DNA-binding domain"/>
    <property type="match status" value="1"/>
</dbReference>
<evidence type="ECO:0000256" key="1">
    <source>
        <dbReference type="ARBA" id="ARBA00009437"/>
    </source>
</evidence>
<feature type="domain" description="HTH lysR-type" evidence="5">
    <location>
        <begin position="1"/>
        <end position="58"/>
    </location>
</feature>
<protein>
    <submittedName>
        <fullName evidence="6">LysR family transcriptional regulator</fullName>
    </submittedName>
</protein>
<evidence type="ECO:0000313" key="7">
    <source>
        <dbReference type="Proteomes" id="UP000671879"/>
    </source>
</evidence>
<dbReference type="InterPro" id="IPR036388">
    <property type="entry name" value="WH-like_DNA-bd_sf"/>
</dbReference>
<dbReference type="InterPro" id="IPR005119">
    <property type="entry name" value="LysR_subst-bd"/>
</dbReference>
<dbReference type="SUPFAM" id="SSF53850">
    <property type="entry name" value="Periplasmic binding protein-like II"/>
    <property type="match status" value="1"/>
</dbReference>
<dbReference type="CDD" id="cd05466">
    <property type="entry name" value="PBP2_LTTR_substrate"/>
    <property type="match status" value="1"/>
</dbReference>
<dbReference type="InterPro" id="IPR000847">
    <property type="entry name" value="LysR_HTH_N"/>
</dbReference>
<reference evidence="7" key="1">
    <citation type="submission" date="2021-04" db="EMBL/GenBank/DDBJ databases">
        <title>A novel Synergistetes isolate from a pyrite-forming mixed culture.</title>
        <authorList>
            <person name="Bunk B."/>
            <person name="Sproer C."/>
            <person name="Spring S."/>
            <person name="Pester M."/>
        </authorList>
    </citation>
    <scope>NUCLEOTIDE SEQUENCE [LARGE SCALE GENOMIC DNA]</scope>
    <source>
        <strain evidence="7">J.5.4.2-T.3.5.2</strain>
    </source>
</reference>
<dbReference type="SUPFAM" id="SSF46785">
    <property type="entry name" value="Winged helix' DNA-binding domain"/>
    <property type="match status" value="1"/>
</dbReference>
<dbReference type="PROSITE" id="PS50931">
    <property type="entry name" value="HTH_LYSR"/>
    <property type="match status" value="1"/>
</dbReference>
<keyword evidence="3" id="KW-0238">DNA-binding</keyword>
<comment type="similarity">
    <text evidence="1">Belongs to the LysR transcriptional regulatory family.</text>
</comment>
<sequence length="315" mass="35273">MQLRNIEYVLGIAETGSFSQAAKRLYISQPALSQAIQRLEDELGAKLFIRKNKETSLTRAGELFVEDAKKILMLSEQIRKKMDDIRNVKEGEISVGISQYNGQIYFSNILIKYKKLYPNIKITILEDFSSVLERKLAMGELDFALFTAPVGAGDFLCDHLFFEEILLATPRDHPVADALAPSPGRFGSVRLSWFRDDAFVLMKPGHRFRAVTDALFRQAGIAPPVVFESRSSNTIQSFITGGIGIGFITTTGQRNTPPQWQSAYYHLEDVDARREHVIAHNRDGYLSHAARAFIGLAKEICADQFAYSGDETSPS</sequence>
<dbReference type="Pfam" id="PF00126">
    <property type="entry name" value="HTH_1"/>
    <property type="match status" value="1"/>
</dbReference>
<dbReference type="PRINTS" id="PR00039">
    <property type="entry name" value="HTHLYSR"/>
</dbReference>
<keyword evidence="4" id="KW-0804">Transcription</keyword>
<keyword evidence="2" id="KW-0805">Transcription regulation</keyword>
<dbReference type="PANTHER" id="PTHR30419">
    <property type="entry name" value="HTH-TYPE TRANSCRIPTIONAL REGULATOR YBHD"/>
    <property type="match status" value="1"/>
</dbReference>
<evidence type="ECO:0000256" key="3">
    <source>
        <dbReference type="ARBA" id="ARBA00023125"/>
    </source>
</evidence>
<dbReference type="AlphaFoldDB" id="A0A9Q7ANK9"/>
<dbReference type="FunFam" id="1.10.10.10:FF:000001">
    <property type="entry name" value="LysR family transcriptional regulator"/>
    <property type="match status" value="1"/>
</dbReference>
<dbReference type="Gene3D" id="3.40.190.290">
    <property type="match status" value="1"/>
</dbReference>